<sequence>MPGSRELVQLRAELSRYRELKSRGKYPGELRERAEAYARERSRAGATPTEIATELGVHKMTADRWVTGGERVDEGALPATTKAAQHVPFLPVVVRPERREAPPLRLNVAFADGTRMQVRGIGARDLVEAIEALRRGR</sequence>
<dbReference type="Proteomes" id="UP000075515">
    <property type="component" value="Unassembled WGS sequence"/>
</dbReference>
<protein>
    <recommendedName>
        <fullName evidence="4">Transposase</fullName>
    </recommendedName>
</protein>
<feature type="region of interest" description="Disordered" evidence="1">
    <location>
        <begin position="29"/>
        <end position="54"/>
    </location>
</feature>
<dbReference type="Gene3D" id="1.10.10.10">
    <property type="entry name" value="Winged helix-like DNA-binding domain superfamily/Winged helix DNA-binding domain"/>
    <property type="match status" value="1"/>
</dbReference>
<dbReference type="AlphaFoldDB" id="A0A150SQF7"/>
<evidence type="ECO:0008006" key="4">
    <source>
        <dbReference type="Google" id="ProtNLM"/>
    </source>
</evidence>
<name>A0A150SQF7_SORCE</name>
<evidence type="ECO:0000313" key="2">
    <source>
        <dbReference type="EMBL" id="KYF94679.1"/>
    </source>
</evidence>
<dbReference type="EMBL" id="JEMC01001720">
    <property type="protein sequence ID" value="KYF94679.1"/>
    <property type="molecule type" value="Genomic_DNA"/>
</dbReference>
<gene>
    <name evidence="2" type="ORF">BE18_07340</name>
</gene>
<dbReference type="InterPro" id="IPR036388">
    <property type="entry name" value="WH-like_DNA-bd_sf"/>
</dbReference>
<organism evidence="2 3">
    <name type="scientific">Sorangium cellulosum</name>
    <name type="common">Polyangium cellulosum</name>
    <dbReference type="NCBI Taxonomy" id="56"/>
    <lineage>
        <taxon>Bacteria</taxon>
        <taxon>Pseudomonadati</taxon>
        <taxon>Myxococcota</taxon>
        <taxon>Polyangia</taxon>
        <taxon>Polyangiales</taxon>
        <taxon>Polyangiaceae</taxon>
        <taxon>Sorangium</taxon>
    </lineage>
</organism>
<feature type="compositionally biased region" description="Basic and acidic residues" evidence="1">
    <location>
        <begin position="29"/>
        <end position="43"/>
    </location>
</feature>
<evidence type="ECO:0000313" key="3">
    <source>
        <dbReference type="Proteomes" id="UP000075515"/>
    </source>
</evidence>
<accession>A0A150SQF7</accession>
<proteinExistence type="predicted"/>
<reference evidence="2 3" key="1">
    <citation type="submission" date="2014-02" db="EMBL/GenBank/DDBJ databases">
        <title>The small core and large imbalanced accessory genome model reveals a collaborative survival strategy of Sorangium cellulosum strains in nature.</title>
        <authorList>
            <person name="Han K."/>
            <person name="Peng R."/>
            <person name="Blom J."/>
            <person name="Li Y.-Z."/>
        </authorList>
    </citation>
    <scope>NUCLEOTIDE SEQUENCE [LARGE SCALE GENOMIC DNA]</scope>
    <source>
        <strain evidence="2 3">So0149</strain>
    </source>
</reference>
<comment type="caution">
    <text evidence="2">The sequence shown here is derived from an EMBL/GenBank/DDBJ whole genome shotgun (WGS) entry which is preliminary data.</text>
</comment>
<evidence type="ECO:0000256" key="1">
    <source>
        <dbReference type="SAM" id="MobiDB-lite"/>
    </source>
</evidence>